<evidence type="ECO:0000259" key="7">
    <source>
        <dbReference type="SMART" id="SM01423"/>
    </source>
</evidence>
<evidence type="ECO:0000256" key="1">
    <source>
        <dbReference type="ARBA" id="ARBA00004173"/>
    </source>
</evidence>
<protein>
    <submittedName>
        <fullName evidence="9">Trafficking kinesin-binding protein 1</fullName>
    </submittedName>
</protein>
<dbReference type="OrthoDB" id="10067624at2759"/>
<sequence length="858" mass="94599">MDWQTMDLNLKSNGSIYHQMETDREWDFINEYLYESLNDDDVAALCGERVSQMTKTYNDIGAVTKLLEEKEKDLELAAKIGQTLLEQNKKLDDRIETLEEQLTVIDDQNTQLRHDLKLKSDLLKIYTDDPGYSDSDEDIPKDKKPGQFTQRVEMLQKKVRTLEEENLKMRYDLVELRQSTDSMEQKEEQLMQDCLHELTNSKAKTDVMAEELTKRLEENFRLQEEITSLLAQLVDVQQKVKRLTVENEELSQDCQASKEAQRELTTELRELQEKYSECMDMLHEAQALSRQKHRESVPSIGSFGSMNVLNPLPVFPADSLAAELVDSVEQELGGDPQHYKRGKNKMYNKNVMKTVKAVNKRSFNSFGPGYSDEYTSARVSPSSSVRSIPGTPYSELYEGDDDTDSVPGSLKSGKHVIPGSNDLETALRRLELRKQNIEAERKYHADHPTDSSEVATPACPTPDSFMSSISGVSGGGFHGGFRSFMPEKLQIVKPMEGSLTLHHWQRLAQPHMASMLDQRPGVMVKGFREIDRSEMYKLDDIEDDGQVVAQTVPSKCFVNTSTVYTFTTCKIDLLDTTVTSSSRPTMSSSLQQPSAQKMATRTFSTSLGIAQVLNERNTQGNIAVKTKSEVSGGPVTKRYTEGLNLLTASQDNNEKKAENPVSAPKGVHQVTGGIFSRNASPMVSQAGKIKIMDEATKKRLLDKVKNIRASRNSSVTTALQLAPSKAVIPHATRNSGISMATGFYSSPVMSSYPTLSSSSTGTPFFSSTVPFSSSTQSATSSVRGMSHISSSSAGFGDLVGLGAASSHQPTSTASTGSSVSTSSPAGQGLNLFSGTSPMAVMSGRGNILQTIHKPGSFL</sequence>
<reference evidence="9" key="1">
    <citation type="submission" date="2021-10" db="EMBL/GenBank/DDBJ databases">
        <title>Tropical sea cucumber genome reveals ecological adaptation and Cuvierian tubules defense mechanism.</title>
        <authorList>
            <person name="Chen T."/>
        </authorList>
    </citation>
    <scope>NUCLEOTIDE SEQUENCE</scope>
    <source>
        <strain evidence="9">Nanhai2018</strain>
        <tissue evidence="9">Muscle</tissue>
    </source>
</reference>
<dbReference type="GO" id="GO:0048311">
    <property type="term" value="P:mitochondrion distribution"/>
    <property type="evidence" value="ECO:0007669"/>
    <property type="project" value="TreeGrafter"/>
</dbReference>
<evidence type="ECO:0000259" key="8">
    <source>
        <dbReference type="SMART" id="SM01424"/>
    </source>
</evidence>
<feature type="domain" description="Trafficking kinesin-binding protein C-terminal" evidence="7">
    <location>
        <begin position="359"/>
        <end position="498"/>
    </location>
</feature>
<evidence type="ECO:0000256" key="6">
    <source>
        <dbReference type="SAM" id="MobiDB-lite"/>
    </source>
</evidence>
<keyword evidence="4" id="KW-0496">Mitochondrion</keyword>
<dbReference type="PANTHER" id="PTHR15751:SF12">
    <property type="entry name" value="TRAFFICKING KINESIN-BINDING PROTEIN MILT"/>
    <property type="match status" value="1"/>
</dbReference>
<name>A0A9Q0YBJ9_HOLLE</name>
<dbReference type="GO" id="GO:0047496">
    <property type="term" value="P:vesicle transport along microtubule"/>
    <property type="evidence" value="ECO:0007669"/>
    <property type="project" value="TreeGrafter"/>
</dbReference>
<dbReference type="PANTHER" id="PTHR15751">
    <property type="entry name" value="TRAFFICKING KINESIN-BINDING PROTEIN"/>
    <property type="match status" value="1"/>
</dbReference>
<evidence type="ECO:0000256" key="4">
    <source>
        <dbReference type="ARBA" id="ARBA00023128"/>
    </source>
</evidence>
<dbReference type="SMART" id="SM01423">
    <property type="entry name" value="Milton"/>
    <property type="match status" value="1"/>
</dbReference>
<feature type="compositionally biased region" description="Low complexity" evidence="6">
    <location>
        <begin position="809"/>
        <end position="826"/>
    </location>
</feature>
<dbReference type="Pfam" id="PF12448">
    <property type="entry name" value="Milton"/>
    <property type="match status" value="1"/>
</dbReference>
<dbReference type="EMBL" id="JAIZAY010000023">
    <property type="protein sequence ID" value="KAJ8019733.1"/>
    <property type="molecule type" value="Genomic_DNA"/>
</dbReference>
<feature type="coiled-coil region" evidence="5">
    <location>
        <begin position="219"/>
        <end position="288"/>
    </location>
</feature>
<dbReference type="Pfam" id="PF04849">
    <property type="entry name" value="HAP1_N"/>
    <property type="match status" value="1"/>
</dbReference>
<accession>A0A9Q0YBJ9</accession>
<feature type="region of interest" description="Disordered" evidence="6">
    <location>
        <begin position="806"/>
        <end position="828"/>
    </location>
</feature>
<dbReference type="Proteomes" id="UP001152320">
    <property type="component" value="Chromosome 23"/>
</dbReference>
<feature type="domain" description="HAP1 N-terminal" evidence="8">
    <location>
        <begin position="1"/>
        <end position="296"/>
    </location>
</feature>
<gene>
    <name evidence="9" type="ORF">HOLleu_41433</name>
</gene>
<feature type="coiled-coil region" evidence="5">
    <location>
        <begin position="152"/>
        <end position="193"/>
    </location>
</feature>
<dbReference type="InterPro" id="IPR022154">
    <property type="entry name" value="TRAK1/2_C"/>
</dbReference>
<keyword evidence="10" id="KW-1185">Reference proteome</keyword>
<evidence type="ECO:0000256" key="3">
    <source>
        <dbReference type="ARBA" id="ARBA00023054"/>
    </source>
</evidence>
<comment type="caution">
    <text evidence="9">The sequence shown here is derived from an EMBL/GenBank/DDBJ whole genome shotgun (WGS) entry which is preliminary data.</text>
</comment>
<dbReference type="GO" id="GO:0031410">
    <property type="term" value="C:cytoplasmic vesicle"/>
    <property type="evidence" value="ECO:0007669"/>
    <property type="project" value="TreeGrafter"/>
</dbReference>
<comment type="subcellular location">
    <subcellularLocation>
        <location evidence="1">Mitochondrion</location>
    </subcellularLocation>
</comment>
<feature type="region of interest" description="Disordered" evidence="6">
    <location>
        <begin position="396"/>
        <end position="417"/>
    </location>
</feature>
<dbReference type="GO" id="GO:0005739">
    <property type="term" value="C:mitochondrion"/>
    <property type="evidence" value="ECO:0007669"/>
    <property type="project" value="UniProtKB-SubCell"/>
</dbReference>
<organism evidence="9 10">
    <name type="scientific">Holothuria leucospilota</name>
    <name type="common">Black long sea cucumber</name>
    <name type="synonym">Mertensiothuria leucospilota</name>
    <dbReference type="NCBI Taxonomy" id="206669"/>
    <lineage>
        <taxon>Eukaryota</taxon>
        <taxon>Metazoa</taxon>
        <taxon>Echinodermata</taxon>
        <taxon>Eleutherozoa</taxon>
        <taxon>Echinozoa</taxon>
        <taxon>Holothuroidea</taxon>
        <taxon>Aspidochirotacea</taxon>
        <taxon>Aspidochirotida</taxon>
        <taxon>Holothuriidae</taxon>
        <taxon>Holothuria</taxon>
    </lineage>
</organism>
<feature type="coiled-coil region" evidence="5">
    <location>
        <begin position="81"/>
        <end position="115"/>
    </location>
</feature>
<dbReference type="GO" id="GO:0017022">
    <property type="term" value="F:myosin binding"/>
    <property type="evidence" value="ECO:0007669"/>
    <property type="project" value="TreeGrafter"/>
</dbReference>
<evidence type="ECO:0000313" key="10">
    <source>
        <dbReference type="Proteomes" id="UP001152320"/>
    </source>
</evidence>
<dbReference type="AlphaFoldDB" id="A0A9Q0YBJ9"/>
<dbReference type="InterPro" id="IPR006933">
    <property type="entry name" value="HAP1_N"/>
</dbReference>
<comment type="similarity">
    <text evidence="2">Belongs to the milton family.</text>
</comment>
<dbReference type="SMART" id="SM01424">
    <property type="entry name" value="HAP1_N"/>
    <property type="match status" value="1"/>
</dbReference>
<evidence type="ECO:0000256" key="2">
    <source>
        <dbReference type="ARBA" id="ARBA00007007"/>
    </source>
</evidence>
<evidence type="ECO:0000313" key="9">
    <source>
        <dbReference type="EMBL" id="KAJ8019733.1"/>
    </source>
</evidence>
<proteinExistence type="inferred from homology"/>
<evidence type="ECO:0000256" key="5">
    <source>
        <dbReference type="SAM" id="Coils"/>
    </source>
</evidence>
<dbReference type="InterPro" id="IPR051946">
    <property type="entry name" value="Intracell_Traff-Reg"/>
</dbReference>
<keyword evidence="3 5" id="KW-0175">Coiled coil</keyword>
<dbReference type="GO" id="GO:0006605">
    <property type="term" value="P:protein targeting"/>
    <property type="evidence" value="ECO:0007669"/>
    <property type="project" value="TreeGrafter"/>
</dbReference>